<keyword evidence="2" id="KW-1185">Reference proteome</keyword>
<name>A0ACB9BLN3_CICIN</name>
<accession>A0ACB9BLN3</accession>
<evidence type="ECO:0000313" key="1">
    <source>
        <dbReference type="EMBL" id="KAI3722941.1"/>
    </source>
</evidence>
<gene>
    <name evidence="1" type="ORF">L2E82_34165</name>
</gene>
<evidence type="ECO:0000313" key="2">
    <source>
        <dbReference type="Proteomes" id="UP001055811"/>
    </source>
</evidence>
<comment type="caution">
    <text evidence="1">The sequence shown here is derived from an EMBL/GenBank/DDBJ whole genome shotgun (WGS) entry which is preliminary data.</text>
</comment>
<dbReference type="EMBL" id="CM042014">
    <property type="protein sequence ID" value="KAI3722941.1"/>
    <property type="molecule type" value="Genomic_DNA"/>
</dbReference>
<sequence>MIVLKIPSNQERPNALLELSKVIVVDNLPVVPREKFEKLEGVVRKIYIQLGVMKENGLWMPVEEETGKIRGYRFIEYNTSQVDDKEHELYDLMMLLLQIQQ</sequence>
<proteinExistence type="predicted"/>
<dbReference type="Proteomes" id="UP001055811">
    <property type="component" value="Linkage Group LG06"/>
</dbReference>
<protein>
    <submittedName>
        <fullName evidence="1">Uncharacterized protein</fullName>
    </submittedName>
</protein>
<reference evidence="1 2" key="2">
    <citation type="journal article" date="2022" name="Mol. Ecol. Resour.">
        <title>The genomes of chicory, endive, great burdock and yacon provide insights into Asteraceae paleo-polyploidization history and plant inulin production.</title>
        <authorList>
            <person name="Fan W."/>
            <person name="Wang S."/>
            <person name="Wang H."/>
            <person name="Wang A."/>
            <person name="Jiang F."/>
            <person name="Liu H."/>
            <person name="Zhao H."/>
            <person name="Xu D."/>
            <person name="Zhang Y."/>
        </authorList>
    </citation>
    <scope>NUCLEOTIDE SEQUENCE [LARGE SCALE GENOMIC DNA]</scope>
    <source>
        <strain evidence="2">cv. Punajuju</strain>
        <tissue evidence="1">Leaves</tissue>
    </source>
</reference>
<reference evidence="2" key="1">
    <citation type="journal article" date="2022" name="Mol. Ecol. Resour.">
        <title>The genomes of chicory, endive, great burdock and yacon provide insights into Asteraceae palaeo-polyploidization history and plant inulin production.</title>
        <authorList>
            <person name="Fan W."/>
            <person name="Wang S."/>
            <person name="Wang H."/>
            <person name="Wang A."/>
            <person name="Jiang F."/>
            <person name="Liu H."/>
            <person name="Zhao H."/>
            <person name="Xu D."/>
            <person name="Zhang Y."/>
        </authorList>
    </citation>
    <scope>NUCLEOTIDE SEQUENCE [LARGE SCALE GENOMIC DNA]</scope>
    <source>
        <strain evidence="2">cv. Punajuju</strain>
    </source>
</reference>
<organism evidence="1 2">
    <name type="scientific">Cichorium intybus</name>
    <name type="common">Chicory</name>
    <dbReference type="NCBI Taxonomy" id="13427"/>
    <lineage>
        <taxon>Eukaryota</taxon>
        <taxon>Viridiplantae</taxon>
        <taxon>Streptophyta</taxon>
        <taxon>Embryophyta</taxon>
        <taxon>Tracheophyta</taxon>
        <taxon>Spermatophyta</taxon>
        <taxon>Magnoliopsida</taxon>
        <taxon>eudicotyledons</taxon>
        <taxon>Gunneridae</taxon>
        <taxon>Pentapetalae</taxon>
        <taxon>asterids</taxon>
        <taxon>campanulids</taxon>
        <taxon>Asterales</taxon>
        <taxon>Asteraceae</taxon>
        <taxon>Cichorioideae</taxon>
        <taxon>Cichorieae</taxon>
        <taxon>Cichoriinae</taxon>
        <taxon>Cichorium</taxon>
    </lineage>
</organism>